<gene>
    <name evidence="2" type="ORF">MPDQ_004451</name>
</gene>
<feature type="chain" id="PRO_5021470180" description="Secreted protein" evidence="1">
    <location>
        <begin position="19"/>
        <end position="207"/>
    </location>
</feature>
<keyword evidence="3" id="KW-1185">Reference proteome</keyword>
<evidence type="ECO:0008006" key="4">
    <source>
        <dbReference type="Google" id="ProtNLM"/>
    </source>
</evidence>
<sequence>MKFLSTLFCGLVAIRVQCNPVVTMDAADNLKALGYQISPLEFTGPVGPNGENVTLAGTVEEIFDQIIQFNPAYETPDFTSVRSRLANATSVEDGGKDKRTPIDPVYCNLDGYKKANYGRIEEGMAYLEKFGNGAGVCNAGEGPKNCVRISCSWNSGIFLCNDSPHRVDRLCRDILYGYIWPIHNRCTNENHDSFNGKRLDSDHCCAV</sequence>
<protein>
    <recommendedName>
        <fullName evidence="4">Secreted protein</fullName>
    </recommendedName>
</protein>
<keyword evidence="1" id="KW-0732">Signal</keyword>
<dbReference type="STRING" id="5098.A0A507QXN5"/>
<evidence type="ECO:0000313" key="2">
    <source>
        <dbReference type="EMBL" id="TQB74602.1"/>
    </source>
</evidence>
<dbReference type="AlphaFoldDB" id="A0A507QXN5"/>
<evidence type="ECO:0000256" key="1">
    <source>
        <dbReference type="SAM" id="SignalP"/>
    </source>
</evidence>
<dbReference type="Proteomes" id="UP000319663">
    <property type="component" value="Unassembled WGS sequence"/>
</dbReference>
<comment type="caution">
    <text evidence="2">The sequence shown here is derived from an EMBL/GenBank/DDBJ whole genome shotgun (WGS) entry which is preliminary data.</text>
</comment>
<dbReference type="EMBL" id="VIFY01000029">
    <property type="protein sequence ID" value="TQB74602.1"/>
    <property type="molecule type" value="Genomic_DNA"/>
</dbReference>
<evidence type="ECO:0000313" key="3">
    <source>
        <dbReference type="Proteomes" id="UP000319663"/>
    </source>
</evidence>
<reference evidence="2 3" key="1">
    <citation type="submission" date="2019-06" db="EMBL/GenBank/DDBJ databases">
        <title>Wine fermentation using esterase from Monascus purpureus.</title>
        <authorList>
            <person name="Geng C."/>
            <person name="Zhang Y."/>
        </authorList>
    </citation>
    <scope>NUCLEOTIDE SEQUENCE [LARGE SCALE GENOMIC DNA]</scope>
    <source>
        <strain evidence="2">HQ1</strain>
    </source>
</reference>
<accession>A0A507QXN5</accession>
<feature type="signal peptide" evidence="1">
    <location>
        <begin position="1"/>
        <end position="18"/>
    </location>
</feature>
<organism evidence="2 3">
    <name type="scientific">Monascus purpureus</name>
    <name type="common">Red mold</name>
    <name type="synonym">Monascus anka</name>
    <dbReference type="NCBI Taxonomy" id="5098"/>
    <lineage>
        <taxon>Eukaryota</taxon>
        <taxon>Fungi</taxon>
        <taxon>Dikarya</taxon>
        <taxon>Ascomycota</taxon>
        <taxon>Pezizomycotina</taxon>
        <taxon>Eurotiomycetes</taxon>
        <taxon>Eurotiomycetidae</taxon>
        <taxon>Eurotiales</taxon>
        <taxon>Aspergillaceae</taxon>
        <taxon>Monascus</taxon>
    </lineage>
</organism>
<proteinExistence type="predicted"/>
<name>A0A507QXN5_MONPU</name>